<dbReference type="OrthoDB" id="9815231at2"/>
<organism evidence="2 3">
    <name type="scientific">Galbibacter marinus</name>
    <dbReference type="NCBI Taxonomy" id="555500"/>
    <lineage>
        <taxon>Bacteria</taxon>
        <taxon>Pseudomonadati</taxon>
        <taxon>Bacteroidota</taxon>
        <taxon>Flavobacteriia</taxon>
        <taxon>Flavobacteriales</taxon>
        <taxon>Flavobacteriaceae</taxon>
        <taxon>Galbibacter</taxon>
    </lineage>
</organism>
<dbReference type="Proteomes" id="UP000007364">
    <property type="component" value="Unassembled WGS sequence"/>
</dbReference>
<dbReference type="PATRIC" id="fig|555500.3.peg.1964"/>
<dbReference type="InterPro" id="IPR050900">
    <property type="entry name" value="Transposase_IS3/IS150/IS904"/>
</dbReference>
<dbReference type="AlphaFoldDB" id="K2P1P2"/>
<dbReference type="eggNOG" id="COG2801">
    <property type="taxonomic scope" value="Bacteria"/>
</dbReference>
<feature type="domain" description="Integrase catalytic" evidence="1">
    <location>
        <begin position="100"/>
        <end position="275"/>
    </location>
</feature>
<dbReference type="SUPFAM" id="SSF53098">
    <property type="entry name" value="Ribonuclease H-like"/>
    <property type="match status" value="1"/>
</dbReference>
<dbReference type="InterPro" id="IPR048020">
    <property type="entry name" value="Transpos_IS3"/>
</dbReference>
<evidence type="ECO:0000259" key="1">
    <source>
        <dbReference type="PROSITE" id="PS50994"/>
    </source>
</evidence>
<proteinExistence type="predicted"/>
<evidence type="ECO:0000313" key="2">
    <source>
        <dbReference type="EMBL" id="EKF54943.1"/>
    </source>
</evidence>
<reference evidence="2 3" key="1">
    <citation type="journal article" date="2012" name="J. Bacteriol.">
        <title>Genome Sequence of Galbibacter marinum Type Strain ck-I2-15.</title>
        <authorList>
            <person name="Lai Q."/>
            <person name="Li C."/>
            <person name="Shao Z."/>
        </authorList>
    </citation>
    <scope>NUCLEOTIDE SEQUENCE [LARGE SCALE GENOMIC DNA]</scope>
    <source>
        <strain evidence="3">ck-I2-15</strain>
    </source>
</reference>
<sequence length="304" mass="35659">MGLERLCGLFGKTRQAYYQSLHRSESTTFIHSIVLVLVKEIREDMPFIGTRKLLHLLTPKMQDHNIKMGRDQLFNLLRFHGLLVRRRHKKVYTTNSHHWLKKYPNLIKEIILTGSEQLWVSDITYVQTLQGFNYLSLIMDAYSKKIMGYSLDTSLEADGPIAALKMAIANRSYHTSFFLIHHSDRGVQYCSRRYVELLVNENIAISMTEDSNPCDNSMAERVNGIIKNEFKKNQIYKNHKDAYKAISKDIHVYNTKRPHGSIDYHTPEVAHYMKEPLKKRWKNYKKSMKTSHLPHDPNHSLKRL</sequence>
<gene>
    <name evidence="2" type="ORF">I215_09491</name>
</gene>
<dbReference type="InterPro" id="IPR012337">
    <property type="entry name" value="RNaseH-like_sf"/>
</dbReference>
<dbReference type="EMBL" id="AMSG01000012">
    <property type="protein sequence ID" value="EKF54943.1"/>
    <property type="molecule type" value="Genomic_DNA"/>
</dbReference>
<dbReference type="PANTHER" id="PTHR46889:SF5">
    <property type="entry name" value="INTEGRASE PROTEIN"/>
    <property type="match status" value="1"/>
</dbReference>
<dbReference type="GO" id="GO:0015074">
    <property type="term" value="P:DNA integration"/>
    <property type="evidence" value="ECO:0007669"/>
    <property type="project" value="InterPro"/>
</dbReference>
<evidence type="ECO:0000313" key="3">
    <source>
        <dbReference type="Proteomes" id="UP000007364"/>
    </source>
</evidence>
<dbReference type="InterPro" id="IPR001584">
    <property type="entry name" value="Integrase_cat-core"/>
</dbReference>
<dbReference type="STRING" id="555500.I215_09491"/>
<name>K2P1P2_9FLAO</name>
<dbReference type="NCBIfam" id="NF033516">
    <property type="entry name" value="transpos_IS3"/>
    <property type="match status" value="1"/>
</dbReference>
<accession>K2P1P2</accession>
<protein>
    <submittedName>
        <fullName evidence="2">Integrase catalytic subunit</fullName>
    </submittedName>
</protein>
<dbReference type="InterPro" id="IPR036397">
    <property type="entry name" value="RNaseH_sf"/>
</dbReference>
<dbReference type="PROSITE" id="PS50994">
    <property type="entry name" value="INTEGRASE"/>
    <property type="match status" value="1"/>
</dbReference>
<dbReference type="Gene3D" id="3.30.420.10">
    <property type="entry name" value="Ribonuclease H-like superfamily/Ribonuclease H"/>
    <property type="match status" value="1"/>
</dbReference>
<dbReference type="Pfam" id="PF00665">
    <property type="entry name" value="rve"/>
    <property type="match status" value="1"/>
</dbReference>
<dbReference type="RefSeq" id="WP_008991746.1">
    <property type="nucleotide sequence ID" value="NZ_AMSG01000012.1"/>
</dbReference>
<comment type="caution">
    <text evidence="2">The sequence shown here is derived from an EMBL/GenBank/DDBJ whole genome shotgun (WGS) entry which is preliminary data.</text>
</comment>
<dbReference type="PANTHER" id="PTHR46889">
    <property type="entry name" value="TRANSPOSASE INSF FOR INSERTION SEQUENCE IS3B-RELATED"/>
    <property type="match status" value="1"/>
</dbReference>
<keyword evidence="3" id="KW-1185">Reference proteome</keyword>
<dbReference type="GO" id="GO:0003676">
    <property type="term" value="F:nucleic acid binding"/>
    <property type="evidence" value="ECO:0007669"/>
    <property type="project" value="InterPro"/>
</dbReference>